<comment type="caution">
    <text evidence="2">The sequence shown here is derived from an EMBL/GenBank/DDBJ whole genome shotgun (WGS) entry which is preliminary data.</text>
</comment>
<protein>
    <submittedName>
        <fullName evidence="2">Uncharacterized protein</fullName>
    </submittedName>
</protein>
<dbReference type="PANTHER" id="PTHR33672">
    <property type="entry name" value="YCF3-INTERACTING PROTEIN 1, CHLOROPLASTIC"/>
    <property type="match status" value="1"/>
</dbReference>
<feature type="compositionally biased region" description="Basic residues" evidence="1">
    <location>
        <begin position="124"/>
        <end position="143"/>
    </location>
</feature>
<dbReference type="GO" id="GO:0009535">
    <property type="term" value="C:chloroplast thylakoid membrane"/>
    <property type="evidence" value="ECO:0007669"/>
    <property type="project" value="InterPro"/>
</dbReference>
<feature type="compositionally biased region" description="Low complexity" evidence="1">
    <location>
        <begin position="338"/>
        <end position="347"/>
    </location>
</feature>
<evidence type="ECO:0000313" key="3">
    <source>
        <dbReference type="Proteomes" id="UP001141806"/>
    </source>
</evidence>
<sequence length="387" mass="43111">MSLKVPNASSFATSNYSQGVDDIYKDDEDDLCISIEGFDGSEQLAGDYKEESLQLSMGKEKHITVDPISIQKYSKRYEGPPLSLPDIPLHPPLLQPPSKHKFLSASLPGSTTASPRFSHTKSDQKKKKRNNHQASHRLSRHHIFGPENQLLRSKSCGDGRASAPSVEFDLFSRKQLCIPPRHQNYEDHHEVSSNKKAKDKRPNYNKVAEKFKCIALCLFLPAFGRGKPVRAAGRRDGGAVVLVAERNAISRTVSMEKFECGSWSSAAITKEDDDEDRESMHHHLYFDLPLELIQNCGNEAKFPVTTAFVFDRDGKNNRRSSSSRTAAPPTWNIKSQESSSSSSSSSSRLLVHELSTTRGSRLPASGITPRLRKARDDFNAFLQAQNA</sequence>
<feature type="region of interest" description="Disordered" evidence="1">
    <location>
        <begin position="88"/>
        <end position="144"/>
    </location>
</feature>
<gene>
    <name evidence="2" type="ORF">NE237_002392</name>
</gene>
<dbReference type="EMBL" id="JAMYWD010000003">
    <property type="protein sequence ID" value="KAJ4977286.1"/>
    <property type="molecule type" value="Genomic_DNA"/>
</dbReference>
<reference evidence="2" key="1">
    <citation type="journal article" date="2023" name="Plant J.">
        <title>The genome of the king protea, Protea cynaroides.</title>
        <authorList>
            <person name="Chang J."/>
            <person name="Duong T.A."/>
            <person name="Schoeman C."/>
            <person name="Ma X."/>
            <person name="Roodt D."/>
            <person name="Barker N."/>
            <person name="Li Z."/>
            <person name="Van de Peer Y."/>
            <person name="Mizrachi E."/>
        </authorList>
    </citation>
    <scope>NUCLEOTIDE SEQUENCE</scope>
    <source>
        <tissue evidence="2">Young leaves</tissue>
    </source>
</reference>
<dbReference type="InterPro" id="IPR040340">
    <property type="entry name" value="CEST/Y3IP1"/>
</dbReference>
<dbReference type="PANTHER" id="PTHR33672:SF24">
    <property type="entry name" value="OS01G0798600 PROTEIN"/>
    <property type="match status" value="1"/>
</dbReference>
<dbReference type="GO" id="GO:0048564">
    <property type="term" value="P:photosystem I assembly"/>
    <property type="evidence" value="ECO:0007669"/>
    <property type="project" value="InterPro"/>
</dbReference>
<proteinExistence type="predicted"/>
<keyword evidence="3" id="KW-1185">Reference proteome</keyword>
<evidence type="ECO:0000256" key="1">
    <source>
        <dbReference type="SAM" id="MobiDB-lite"/>
    </source>
</evidence>
<evidence type="ECO:0000313" key="2">
    <source>
        <dbReference type="EMBL" id="KAJ4977286.1"/>
    </source>
</evidence>
<dbReference type="Proteomes" id="UP001141806">
    <property type="component" value="Unassembled WGS sequence"/>
</dbReference>
<name>A0A9Q0KW02_9MAGN</name>
<feature type="region of interest" description="Disordered" evidence="1">
    <location>
        <begin position="313"/>
        <end position="368"/>
    </location>
</feature>
<dbReference type="OrthoDB" id="1880037at2759"/>
<dbReference type="GO" id="GO:0080183">
    <property type="term" value="P:response to photooxidative stress"/>
    <property type="evidence" value="ECO:0007669"/>
    <property type="project" value="InterPro"/>
</dbReference>
<dbReference type="AlphaFoldDB" id="A0A9Q0KW02"/>
<organism evidence="2 3">
    <name type="scientific">Protea cynaroides</name>
    <dbReference type="NCBI Taxonomy" id="273540"/>
    <lineage>
        <taxon>Eukaryota</taxon>
        <taxon>Viridiplantae</taxon>
        <taxon>Streptophyta</taxon>
        <taxon>Embryophyta</taxon>
        <taxon>Tracheophyta</taxon>
        <taxon>Spermatophyta</taxon>
        <taxon>Magnoliopsida</taxon>
        <taxon>Proteales</taxon>
        <taxon>Proteaceae</taxon>
        <taxon>Protea</taxon>
    </lineage>
</organism>
<feature type="compositionally biased region" description="Polar residues" evidence="1">
    <location>
        <begin position="107"/>
        <end position="117"/>
    </location>
</feature>
<accession>A0A9Q0KW02</accession>